<organism evidence="2 3">
    <name type="scientific">Rhizopogon vesiculosus</name>
    <dbReference type="NCBI Taxonomy" id="180088"/>
    <lineage>
        <taxon>Eukaryota</taxon>
        <taxon>Fungi</taxon>
        <taxon>Dikarya</taxon>
        <taxon>Basidiomycota</taxon>
        <taxon>Agaricomycotina</taxon>
        <taxon>Agaricomycetes</taxon>
        <taxon>Agaricomycetidae</taxon>
        <taxon>Boletales</taxon>
        <taxon>Suillineae</taxon>
        <taxon>Rhizopogonaceae</taxon>
        <taxon>Rhizopogon</taxon>
    </lineage>
</organism>
<reference evidence="2 3" key="1">
    <citation type="submission" date="2016-03" db="EMBL/GenBank/DDBJ databases">
        <title>Comparative genomics of the ectomycorrhizal sister species Rhizopogon vinicolor and Rhizopogon vesiculosus (Basidiomycota: Boletales) reveals a divergence of the mating type B locus.</title>
        <authorList>
            <person name="Mujic A.B."/>
            <person name="Kuo A."/>
            <person name="Tritt A."/>
            <person name="Lipzen A."/>
            <person name="Chen C."/>
            <person name="Johnson J."/>
            <person name="Sharma A."/>
            <person name="Barry K."/>
            <person name="Grigoriev I.V."/>
            <person name="Spatafora J.W."/>
        </authorList>
    </citation>
    <scope>NUCLEOTIDE SEQUENCE [LARGE SCALE GENOMIC DNA]</scope>
    <source>
        <strain evidence="2 3">AM-OR11-056</strain>
    </source>
</reference>
<gene>
    <name evidence="2" type="ORF">AZE42_08522</name>
</gene>
<evidence type="ECO:0000313" key="3">
    <source>
        <dbReference type="Proteomes" id="UP000183567"/>
    </source>
</evidence>
<dbReference type="Proteomes" id="UP000183567">
    <property type="component" value="Unassembled WGS sequence"/>
</dbReference>
<dbReference type="EMBL" id="LVVM01006628">
    <property type="protein sequence ID" value="OJA07538.1"/>
    <property type="molecule type" value="Genomic_DNA"/>
</dbReference>
<evidence type="ECO:0000313" key="2">
    <source>
        <dbReference type="EMBL" id="OJA07538.1"/>
    </source>
</evidence>
<dbReference type="OrthoDB" id="10404966at2759"/>
<name>A0A1J8QDP3_9AGAM</name>
<evidence type="ECO:0000256" key="1">
    <source>
        <dbReference type="SAM" id="MobiDB-lite"/>
    </source>
</evidence>
<sequence length="63" mass="7101">MKPRRLAALIGLSASFIKELSMSREHVPNADATPDMDKYDDKSDTISNVDDIMISEDDDDEDR</sequence>
<keyword evidence="3" id="KW-1185">Reference proteome</keyword>
<dbReference type="AlphaFoldDB" id="A0A1J8QDP3"/>
<proteinExistence type="predicted"/>
<protein>
    <submittedName>
        <fullName evidence="2">Uncharacterized protein</fullName>
    </submittedName>
</protein>
<comment type="caution">
    <text evidence="2">The sequence shown here is derived from an EMBL/GenBank/DDBJ whole genome shotgun (WGS) entry which is preliminary data.</text>
</comment>
<feature type="region of interest" description="Disordered" evidence="1">
    <location>
        <begin position="27"/>
        <end position="63"/>
    </location>
</feature>
<feature type="compositionally biased region" description="Basic and acidic residues" evidence="1">
    <location>
        <begin position="35"/>
        <end position="44"/>
    </location>
</feature>
<feature type="compositionally biased region" description="Acidic residues" evidence="1">
    <location>
        <begin position="53"/>
        <end position="63"/>
    </location>
</feature>
<accession>A0A1J8QDP3</accession>